<evidence type="ECO:0000256" key="1">
    <source>
        <dbReference type="ARBA" id="ARBA00008853"/>
    </source>
</evidence>
<dbReference type="Proteomes" id="UP000399805">
    <property type="component" value="Unassembled WGS sequence"/>
</dbReference>
<proteinExistence type="inferred from homology"/>
<dbReference type="InterPro" id="IPR013658">
    <property type="entry name" value="SGL"/>
</dbReference>
<comment type="cofactor">
    <cofactor evidence="4">
        <name>Zn(2+)</name>
        <dbReference type="ChEBI" id="CHEBI:29105"/>
    </cofactor>
    <text evidence="4">Binds 1 divalent metal cation per subunit.</text>
</comment>
<dbReference type="EC" id="3.1.1.17" evidence="6"/>
<dbReference type="GO" id="GO:0046872">
    <property type="term" value="F:metal ion binding"/>
    <property type="evidence" value="ECO:0007669"/>
    <property type="project" value="UniProtKB-KW"/>
</dbReference>
<evidence type="ECO:0000313" key="6">
    <source>
        <dbReference type="EMBL" id="VVJ20004.1"/>
    </source>
</evidence>
<keyword evidence="4" id="KW-0479">Metal-binding</keyword>
<dbReference type="InterPro" id="IPR005511">
    <property type="entry name" value="SMP-30"/>
</dbReference>
<dbReference type="GO" id="GO:0004341">
    <property type="term" value="F:gluconolactonase activity"/>
    <property type="evidence" value="ECO:0007669"/>
    <property type="project" value="UniProtKB-EC"/>
</dbReference>
<dbReference type="PRINTS" id="PR01790">
    <property type="entry name" value="SMP30FAMILY"/>
</dbReference>
<protein>
    <submittedName>
        <fullName evidence="6">Gluconolactonase (EC)</fullName>
        <ecNumber evidence="6">3.1.1.17</ecNumber>
    </submittedName>
</protein>
<feature type="binding site" evidence="4">
    <location>
        <position position="228"/>
    </location>
    <ligand>
        <name>a divalent metal cation</name>
        <dbReference type="ChEBI" id="CHEBI:60240"/>
    </ligand>
</feature>
<dbReference type="InterPro" id="IPR011042">
    <property type="entry name" value="6-blade_b-propeller_TolB-like"/>
</dbReference>
<feature type="binding site" evidence="4">
    <location>
        <position position="35"/>
    </location>
    <ligand>
        <name>a divalent metal cation</name>
        <dbReference type="ChEBI" id="CHEBI:60240"/>
    </ligand>
</feature>
<dbReference type="PANTHER" id="PTHR47572">
    <property type="entry name" value="LIPOPROTEIN-RELATED"/>
    <property type="match status" value="1"/>
</dbReference>
<dbReference type="SUPFAM" id="SSF63829">
    <property type="entry name" value="Calcium-dependent phosphotriesterase"/>
    <property type="match status" value="1"/>
</dbReference>
<sequence>MDLVKTDFEVLDERFARVNGDEWMQRLHTGCRWTEGPAYFPAGRYLVFSDIPNDRTLRWDETTGRVGVFRQPSEYSNGHTVDRHGRLISCEQGRRRVTRTEHDGTITVLASKFEGKRFNSPNDVVEHSDGSVWFTDPSYGIDSDYEGYQAESEIGACHVYRISPSGDVRIVADDFSRPNGLAFSADESLLYIVDTRQKPSHIRVFEVGPDGALTGGSVFATCDNGVFDGVRVDSEGRLWAAAHDGLHCFAADGTRIGKLRIPEICSNFTFGGPRGNDLFITASSSLYTLRVTVSGARYPR</sequence>
<dbReference type="AlphaFoldDB" id="A0A6I8LQD9"/>
<organism evidence="6 7">
    <name type="scientific">Amycolatopsis camponoti</name>
    <dbReference type="NCBI Taxonomy" id="2606593"/>
    <lineage>
        <taxon>Bacteria</taxon>
        <taxon>Bacillati</taxon>
        <taxon>Actinomycetota</taxon>
        <taxon>Actinomycetes</taxon>
        <taxon>Pseudonocardiales</taxon>
        <taxon>Pseudonocardiaceae</taxon>
        <taxon>Amycolatopsis</taxon>
    </lineage>
</organism>
<keyword evidence="7" id="KW-1185">Reference proteome</keyword>
<feature type="active site" description="Proton donor/acceptor" evidence="3">
    <location>
        <position position="228"/>
    </location>
</feature>
<dbReference type="EMBL" id="CABVGP010000002">
    <property type="protein sequence ID" value="VVJ20004.1"/>
    <property type="molecule type" value="Genomic_DNA"/>
</dbReference>
<evidence type="ECO:0000259" key="5">
    <source>
        <dbReference type="Pfam" id="PF08450"/>
    </source>
</evidence>
<keyword evidence="4" id="KW-0862">Zinc</keyword>
<accession>A0A6I8LQD9</accession>
<dbReference type="PANTHER" id="PTHR47572:SF4">
    <property type="entry name" value="LACTONASE DRP35"/>
    <property type="match status" value="1"/>
</dbReference>
<keyword evidence="2 6" id="KW-0378">Hydrolase</keyword>
<feature type="binding site" evidence="4">
    <location>
        <position position="122"/>
    </location>
    <ligand>
        <name>substrate</name>
    </ligand>
</feature>
<comment type="similarity">
    <text evidence="1">Belongs to the SMP-30/CGR1 family.</text>
</comment>
<evidence type="ECO:0000256" key="3">
    <source>
        <dbReference type="PIRSR" id="PIRSR605511-1"/>
    </source>
</evidence>
<name>A0A6I8LQD9_9PSEU</name>
<dbReference type="Gene3D" id="2.120.10.30">
    <property type="entry name" value="TolB, C-terminal domain"/>
    <property type="match status" value="1"/>
</dbReference>
<gene>
    <name evidence="6" type="ORF">AA23TX_05025</name>
</gene>
<dbReference type="Pfam" id="PF08450">
    <property type="entry name" value="SGL"/>
    <property type="match status" value="1"/>
</dbReference>
<evidence type="ECO:0000256" key="2">
    <source>
        <dbReference type="ARBA" id="ARBA00022801"/>
    </source>
</evidence>
<feature type="domain" description="SMP-30/Gluconolactonase/LRE-like region" evidence="5">
    <location>
        <begin position="33"/>
        <end position="283"/>
    </location>
</feature>
<feature type="binding site" evidence="4">
    <location>
        <position position="179"/>
    </location>
    <ligand>
        <name>a divalent metal cation</name>
        <dbReference type="ChEBI" id="CHEBI:60240"/>
    </ligand>
</feature>
<dbReference type="RefSeq" id="WP_155545181.1">
    <property type="nucleotide sequence ID" value="NZ_CABVGP010000002.1"/>
</dbReference>
<reference evidence="6 7" key="1">
    <citation type="submission" date="2019-09" db="EMBL/GenBank/DDBJ databases">
        <authorList>
            <person name="Leyn A S."/>
        </authorList>
    </citation>
    <scope>NUCLEOTIDE SEQUENCE [LARGE SCALE GENOMIC DNA]</scope>
    <source>
        <strain evidence="6">AA231_1</strain>
    </source>
</reference>
<dbReference type="InterPro" id="IPR051262">
    <property type="entry name" value="SMP-30/CGR1_Lactonase"/>
</dbReference>
<evidence type="ECO:0000313" key="7">
    <source>
        <dbReference type="Proteomes" id="UP000399805"/>
    </source>
</evidence>
<evidence type="ECO:0000256" key="4">
    <source>
        <dbReference type="PIRSR" id="PIRSR605511-2"/>
    </source>
</evidence>